<dbReference type="Pfam" id="PF12476">
    <property type="entry name" value="DUF3696"/>
    <property type="match status" value="1"/>
</dbReference>
<dbReference type="InterPro" id="IPR041685">
    <property type="entry name" value="AAA_GajA/Old/RecF-like"/>
</dbReference>
<keyword evidence="4" id="KW-1185">Reference proteome</keyword>
<evidence type="ECO:0000259" key="2">
    <source>
        <dbReference type="Pfam" id="PF13175"/>
    </source>
</evidence>
<dbReference type="InterPro" id="IPR027417">
    <property type="entry name" value="P-loop_NTPase"/>
</dbReference>
<evidence type="ECO:0000313" key="3">
    <source>
        <dbReference type="EMBL" id="GAA4059717.1"/>
    </source>
</evidence>
<feature type="domain" description="DUF3696" evidence="1">
    <location>
        <begin position="466"/>
        <end position="521"/>
    </location>
</feature>
<dbReference type="PANTHER" id="PTHR43581">
    <property type="entry name" value="ATP/GTP PHOSPHATASE"/>
    <property type="match status" value="1"/>
</dbReference>
<dbReference type="InterPro" id="IPR022532">
    <property type="entry name" value="DUF3696"/>
</dbReference>
<name>A0ABP7V527_9FLAO</name>
<dbReference type="SUPFAM" id="SSF52540">
    <property type="entry name" value="P-loop containing nucleoside triphosphate hydrolases"/>
    <property type="match status" value="1"/>
</dbReference>
<organism evidence="3 4">
    <name type="scientific">Flavobacterium chungnamense</name>
    <dbReference type="NCBI Taxonomy" id="706182"/>
    <lineage>
        <taxon>Bacteria</taxon>
        <taxon>Pseudomonadati</taxon>
        <taxon>Bacteroidota</taxon>
        <taxon>Flavobacteriia</taxon>
        <taxon>Flavobacteriales</taxon>
        <taxon>Flavobacteriaceae</taxon>
        <taxon>Flavobacterium</taxon>
    </lineage>
</organism>
<evidence type="ECO:0008006" key="5">
    <source>
        <dbReference type="Google" id="ProtNLM"/>
    </source>
</evidence>
<dbReference type="Gene3D" id="3.40.50.300">
    <property type="entry name" value="P-loop containing nucleotide triphosphate hydrolases"/>
    <property type="match status" value="2"/>
</dbReference>
<dbReference type="RefSeq" id="WP_345095795.1">
    <property type="nucleotide sequence ID" value="NZ_BAABCS010000031.1"/>
</dbReference>
<evidence type="ECO:0000259" key="1">
    <source>
        <dbReference type="Pfam" id="PF12476"/>
    </source>
</evidence>
<dbReference type="PANTHER" id="PTHR43581:SF2">
    <property type="entry name" value="EXCINUCLEASE ATPASE SUBUNIT"/>
    <property type="match status" value="1"/>
</dbReference>
<reference evidence="4" key="1">
    <citation type="journal article" date="2019" name="Int. J. Syst. Evol. Microbiol.">
        <title>The Global Catalogue of Microorganisms (GCM) 10K type strain sequencing project: providing services to taxonomists for standard genome sequencing and annotation.</title>
        <authorList>
            <consortium name="The Broad Institute Genomics Platform"/>
            <consortium name="The Broad Institute Genome Sequencing Center for Infectious Disease"/>
            <person name="Wu L."/>
            <person name="Ma J."/>
        </authorList>
    </citation>
    <scope>NUCLEOTIDE SEQUENCE [LARGE SCALE GENOMIC DNA]</scope>
    <source>
        <strain evidence="4">JCM 17068</strain>
    </source>
</reference>
<gene>
    <name evidence="3" type="ORF">GCM10022388_28230</name>
</gene>
<proteinExistence type="predicted"/>
<dbReference type="EMBL" id="BAABCS010000031">
    <property type="protein sequence ID" value="GAA4059717.1"/>
    <property type="molecule type" value="Genomic_DNA"/>
</dbReference>
<dbReference type="InterPro" id="IPR051396">
    <property type="entry name" value="Bact_Antivir_Def_Nuclease"/>
</dbReference>
<dbReference type="Proteomes" id="UP001500426">
    <property type="component" value="Unassembled WGS sequence"/>
</dbReference>
<protein>
    <recommendedName>
        <fullName evidence="5">AAA domain-containing protein</fullName>
    </recommendedName>
</protein>
<dbReference type="Pfam" id="PF13175">
    <property type="entry name" value="AAA_15"/>
    <property type="match status" value="1"/>
</dbReference>
<sequence length="540" mass="64158">MINKIGIENFRVFKDYTEFELRPLTLLTGPNNAGKSSLTKLLLLFNEGKNKLNFNTNIHNLKSYNDIINRDNHKEGNNKLKINTFIKNDLFGDVYSIEYSYSYGNLQEISIKNNDILLLKFDIYEPEEEWENENCFGFEFEFNINYLIDLILAEEINLPDYNVSKFEDDYLLYNIKDENLNIDRTFEFKDKLLKIQDKAFKRIKFQFDVHNEHDKIREFKKYIKQINEEVKKYIKEEIEKITKSNYIIIEENILGNYIFNDEIIYKNKLIDYIAEIEPSDFSPLHYVSPARGIQERIINTNNNSEISKTSKFYIEKTKEYEDFEYLEKYFRDVEKIFELPGKIKVDSIIEKDNTLLELKINDKSMAEYGFGYSQLVPILLKIYNCTLNPNNDSETGYFPIIIIEEPEANLHPKLQSKLADFFVLTVNKFKSFRFIIETHSEYFIRKLQYLTALNESSNNEDLEKSISPDKSIIYYFNEERLDEKGNRLNINEKKVKEIKIKKNGNLSSRFGEGFFDESVQLQFKLLEKLKSLEITKTQQN</sequence>
<feature type="domain" description="Endonuclease GajA/Old nuclease/RecF-like AAA" evidence="2">
    <location>
        <begin position="1"/>
        <end position="444"/>
    </location>
</feature>
<accession>A0ABP7V527</accession>
<comment type="caution">
    <text evidence="3">The sequence shown here is derived from an EMBL/GenBank/DDBJ whole genome shotgun (WGS) entry which is preliminary data.</text>
</comment>
<evidence type="ECO:0000313" key="4">
    <source>
        <dbReference type="Proteomes" id="UP001500426"/>
    </source>
</evidence>